<keyword evidence="8" id="KW-0520">NAD</keyword>
<dbReference type="Gene3D" id="3.20.20.220">
    <property type="match status" value="1"/>
</dbReference>
<comment type="caution">
    <text evidence="13">The sequence shown here is derived from an EMBL/GenBank/DDBJ whole genome shotgun (WGS) entry which is preliminary data.</text>
</comment>
<comment type="pathway">
    <text evidence="2 12">One-carbon metabolism; tetrahydrofolate interconversion.</text>
</comment>
<dbReference type="SUPFAM" id="SSF51730">
    <property type="entry name" value="FAD-linked oxidoreductase"/>
    <property type="match status" value="1"/>
</dbReference>
<keyword evidence="6 12" id="KW-0274">FAD</keyword>
<dbReference type="PANTHER" id="PTHR45754:SF3">
    <property type="entry name" value="METHYLENETETRAHYDROFOLATE REDUCTASE (NADPH)"/>
    <property type="match status" value="1"/>
</dbReference>
<keyword evidence="14" id="KW-1185">Reference proteome</keyword>
<sequence length="292" mass="31457">MTGQTPERDISVSFELFPPKTEAGIEKLGHTVDRLAEAGPAYFSVTYGAGGSTRERTRQVVDAVASRSGLPVAQHLTCVGASRAEIDRQAQGLWDAGIRRIVALRGDLPEGETLAEDGYHDGAELVEGLRRIGDFDISVAAYPEVHPEAASDQGDLDHLKRKIDAGANRAITQYAFDTDTVLRFVDRARKAGISAPIVPGIMPVANFASLKRFSSGCGASIPTWMEEMFAGLDETPDLRSMVATSVAVEQCRRFVAEGLTEFHIYTLNKPDVTLAICRALGLPATIRADRAA</sequence>
<name>S9RCF5_9RHOB</name>
<dbReference type="Pfam" id="PF02219">
    <property type="entry name" value="MTHFR"/>
    <property type="match status" value="1"/>
</dbReference>
<dbReference type="NCBIfam" id="TIGR00676">
    <property type="entry name" value="fadh2"/>
    <property type="match status" value="1"/>
</dbReference>
<dbReference type="GO" id="GO:0009086">
    <property type="term" value="P:methionine biosynthetic process"/>
    <property type="evidence" value="ECO:0007669"/>
    <property type="project" value="UniProtKB-KW"/>
</dbReference>
<dbReference type="Proteomes" id="UP000015347">
    <property type="component" value="Unassembled WGS sequence"/>
</dbReference>
<dbReference type="STRING" id="1123237.Salmuc_03097"/>
<dbReference type="RefSeq" id="WP_020041229.1">
    <property type="nucleotide sequence ID" value="NZ_KE557287.1"/>
</dbReference>
<keyword evidence="4" id="KW-0028">Amino-acid biosynthesis</keyword>
<evidence type="ECO:0000256" key="6">
    <source>
        <dbReference type="ARBA" id="ARBA00022827"/>
    </source>
</evidence>
<dbReference type="AlphaFoldDB" id="S9RCF5"/>
<dbReference type="PANTHER" id="PTHR45754">
    <property type="entry name" value="METHYLENETETRAHYDROFOLATE REDUCTASE"/>
    <property type="match status" value="1"/>
</dbReference>
<dbReference type="OrthoDB" id="9812555at2"/>
<dbReference type="InterPro" id="IPR003171">
    <property type="entry name" value="Mehydrof_redctse-like"/>
</dbReference>
<accession>S9RCF5</accession>
<evidence type="ECO:0000256" key="3">
    <source>
        <dbReference type="ARBA" id="ARBA00006743"/>
    </source>
</evidence>
<dbReference type="EC" id="1.5.1.54" evidence="12"/>
<dbReference type="UniPathway" id="UPA00193"/>
<evidence type="ECO:0000256" key="10">
    <source>
        <dbReference type="ARBA" id="ARBA00034478"/>
    </source>
</evidence>
<evidence type="ECO:0000256" key="2">
    <source>
        <dbReference type="ARBA" id="ARBA00004777"/>
    </source>
</evidence>
<keyword evidence="7 12" id="KW-0560">Oxidoreductase</keyword>
<evidence type="ECO:0000256" key="12">
    <source>
        <dbReference type="RuleBase" id="RU003862"/>
    </source>
</evidence>
<keyword evidence="9" id="KW-0486">Methionine biosynthesis</keyword>
<comment type="pathway">
    <text evidence="10">Amino-acid biosynthesis; L-methionine biosynthesis via de novo pathway.</text>
</comment>
<dbReference type="GO" id="GO:0005829">
    <property type="term" value="C:cytosol"/>
    <property type="evidence" value="ECO:0007669"/>
    <property type="project" value="InterPro"/>
</dbReference>
<dbReference type="CDD" id="cd00537">
    <property type="entry name" value="MTHFR"/>
    <property type="match status" value="1"/>
</dbReference>
<comment type="similarity">
    <text evidence="3 12">Belongs to the methylenetetrahydrofolate reductase family.</text>
</comment>
<evidence type="ECO:0000256" key="7">
    <source>
        <dbReference type="ARBA" id="ARBA00023002"/>
    </source>
</evidence>
<keyword evidence="5 12" id="KW-0285">Flavoprotein</keyword>
<evidence type="ECO:0000256" key="8">
    <source>
        <dbReference type="ARBA" id="ARBA00023027"/>
    </source>
</evidence>
<dbReference type="GO" id="GO:0071949">
    <property type="term" value="F:FAD binding"/>
    <property type="evidence" value="ECO:0007669"/>
    <property type="project" value="TreeGrafter"/>
</dbReference>
<protein>
    <recommendedName>
        <fullName evidence="12">Methylenetetrahydrofolate reductase</fullName>
        <ecNumber evidence="12">1.5.1.54</ecNumber>
    </recommendedName>
</protein>
<comment type="cofactor">
    <cofactor evidence="1 12">
        <name>FAD</name>
        <dbReference type="ChEBI" id="CHEBI:57692"/>
    </cofactor>
</comment>
<dbReference type="GO" id="GO:0035999">
    <property type="term" value="P:tetrahydrofolate interconversion"/>
    <property type="evidence" value="ECO:0007669"/>
    <property type="project" value="UniProtKB-UniPathway"/>
</dbReference>
<evidence type="ECO:0000256" key="5">
    <source>
        <dbReference type="ARBA" id="ARBA00022630"/>
    </source>
</evidence>
<evidence type="ECO:0000256" key="11">
    <source>
        <dbReference type="ARBA" id="ARBA00048628"/>
    </source>
</evidence>
<dbReference type="EMBL" id="APVH01000066">
    <property type="protein sequence ID" value="EPX75810.1"/>
    <property type="molecule type" value="Genomic_DNA"/>
</dbReference>
<organism evidence="13 14">
    <name type="scientific">Salipiger mucosus DSM 16094</name>
    <dbReference type="NCBI Taxonomy" id="1123237"/>
    <lineage>
        <taxon>Bacteria</taxon>
        <taxon>Pseudomonadati</taxon>
        <taxon>Pseudomonadota</taxon>
        <taxon>Alphaproteobacteria</taxon>
        <taxon>Rhodobacterales</taxon>
        <taxon>Roseobacteraceae</taxon>
        <taxon>Salipiger</taxon>
    </lineage>
</organism>
<evidence type="ECO:0000256" key="4">
    <source>
        <dbReference type="ARBA" id="ARBA00022605"/>
    </source>
</evidence>
<gene>
    <name evidence="13" type="ORF">Salmuc_03097</name>
</gene>
<dbReference type="InterPro" id="IPR029041">
    <property type="entry name" value="FAD-linked_oxidoreductase-like"/>
</dbReference>
<evidence type="ECO:0000256" key="1">
    <source>
        <dbReference type="ARBA" id="ARBA00001974"/>
    </source>
</evidence>
<evidence type="ECO:0000256" key="9">
    <source>
        <dbReference type="ARBA" id="ARBA00023167"/>
    </source>
</evidence>
<evidence type="ECO:0000313" key="13">
    <source>
        <dbReference type="EMBL" id="EPX75810.1"/>
    </source>
</evidence>
<comment type="catalytic activity">
    <reaction evidence="11">
        <text>(6S)-5-methyl-5,6,7,8-tetrahydrofolate + NAD(+) = (6R)-5,10-methylene-5,6,7,8-tetrahydrofolate + NADH + H(+)</text>
        <dbReference type="Rhea" id="RHEA:19821"/>
        <dbReference type="ChEBI" id="CHEBI:15378"/>
        <dbReference type="ChEBI" id="CHEBI:15636"/>
        <dbReference type="ChEBI" id="CHEBI:18608"/>
        <dbReference type="ChEBI" id="CHEBI:57540"/>
        <dbReference type="ChEBI" id="CHEBI:57945"/>
        <dbReference type="EC" id="1.5.1.54"/>
    </reaction>
    <physiologicalReaction direction="right-to-left" evidence="11">
        <dbReference type="Rhea" id="RHEA:19823"/>
    </physiologicalReaction>
</comment>
<dbReference type="GO" id="GO:0106312">
    <property type="term" value="F:methylenetetrahydrofolate reductase (NADH) activity"/>
    <property type="evidence" value="ECO:0007669"/>
    <property type="project" value="UniProtKB-EC"/>
</dbReference>
<reference evidence="14" key="1">
    <citation type="journal article" date="2014" name="Stand. Genomic Sci.">
        <title>Genome sequence of the exopolysaccharide-producing Salipiger mucosus type strain (DSM 16094(T)), a moderately halophilic member of the Roseobacter clade.</title>
        <authorList>
            <person name="Riedel T."/>
            <person name="Spring S."/>
            <person name="Fiebig A."/>
            <person name="Petersen J."/>
            <person name="Kyrpides N.C."/>
            <person name="Goker M."/>
            <person name="Klenk H.P."/>
        </authorList>
    </citation>
    <scope>NUCLEOTIDE SEQUENCE [LARGE SCALE GENOMIC DNA]</scope>
    <source>
        <strain evidence="14">DSM 16094</strain>
    </source>
</reference>
<dbReference type="HOGENOM" id="CLU_025841_0_0_5"/>
<proteinExistence type="inferred from homology"/>
<evidence type="ECO:0000313" key="14">
    <source>
        <dbReference type="Proteomes" id="UP000015347"/>
    </source>
</evidence>
<dbReference type="eggNOG" id="COG0685">
    <property type="taxonomic scope" value="Bacteria"/>
</dbReference>
<dbReference type="InterPro" id="IPR004620">
    <property type="entry name" value="MTHF_reductase_bac"/>
</dbReference>